<feature type="region of interest" description="Disordered" evidence="1">
    <location>
        <begin position="1"/>
        <end position="35"/>
    </location>
</feature>
<reference evidence="2 3" key="1">
    <citation type="submission" date="2017-11" db="EMBL/GenBank/DDBJ databases">
        <title>Comparative genomics of Botrytis spp.</title>
        <authorList>
            <person name="Valero-Jimenez C.A."/>
            <person name="Tapia P."/>
            <person name="Veloso J."/>
            <person name="Silva-Moreno E."/>
            <person name="Staats M."/>
            <person name="Valdes J.H."/>
            <person name="Van Kan J.A.L."/>
        </authorList>
    </citation>
    <scope>NUCLEOTIDE SEQUENCE [LARGE SCALE GENOMIC DNA]</scope>
    <source>
        <strain evidence="2 3">MUCL2830</strain>
    </source>
</reference>
<evidence type="ECO:0000313" key="2">
    <source>
        <dbReference type="EMBL" id="TEY85750.1"/>
    </source>
</evidence>
<name>A0A4Y8DIR8_9HELO</name>
<dbReference type="Proteomes" id="UP000297299">
    <property type="component" value="Unassembled WGS sequence"/>
</dbReference>
<feature type="compositionally biased region" description="Basic and acidic residues" evidence="1">
    <location>
        <begin position="12"/>
        <end position="24"/>
    </location>
</feature>
<protein>
    <submittedName>
        <fullName evidence="2">Uncharacterized protein</fullName>
    </submittedName>
</protein>
<accession>A0A4Y8DIR8</accession>
<keyword evidence="3" id="KW-1185">Reference proteome</keyword>
<dbReference type="EMBL" id="PHWZ01000012">
    <property type="protein sequence ID" value="TEY85750.1"/>
    <property type="molecule type" value="Genomic_DNA"/>
</dbReference>
<comment type="caution">
    <text evidence="2">The sequence shown here is derived from an EMBL/GenBank/DDBJ whole genome shotgun (WGS) entry which is preliminary data.</text>
</comment>
<evidence type="ECO:0000313" key="3">
    <source>
        <dbReference type="Proteomes" id="UP000297299"/>
    </source>
</evidence>
<proteinExistence type="predicted"/>
<dbReference type="AlphaFoldDB" id="A0A4Y8DIR8"/>
<gene>
    <name evidence="2" type="ORF">BOTCAL_0012g00040</name>
</gene>
<evidence type="ECO:0000256" key="1">
    <source>
        <dbReference type="SAM" id="MobiDB-lite"/>
    </source>
</evidence>
<organism evidence="2 3">
    <name type="scientific">Botryotinia calthae</name>
    <dbReference type="NCBI Taxonomy" id="38488"/>
    <lineage>
        <taxon>Eukaryota</taxon>
        <taxon>Fungi</taxon>
        <taxon>Dikarya</taxon>
        <taxon>Ascomycota</taxon>
        <taxon>Pezizomycotina</taxon>
        <taxon>Leotiomycetes</taxon>
        <taxon>Helotiales</taxon>
        <taxon>Sclerotiniaceae</taxon>
        <taxon>Botryotinia</taxon>
    </lineage>
</organism>
<sequence length="77" mass="7833">MVPCLNEGVFDGGREGGRPGGTDRGEEEGFQGGEVGEVDVFDGEIMGDAEGVGVEVRLAPLEEEIGLDFGSEFGGGG</sequence>